<name>A0A6J6RNZ7_9ZZZZ</name>
<dbReference type="AlphaFoldDB" id="A0A6J6RNZ7"/>
<evidence type="ECO:0000313" key="1">
    <source>
        <dbReference type="EMBL" id="CAB4724224.1"/>
    </source>
</evidence>
<dbReference type="SUPFAM" id="SSF52833">
    <property type="entry name" value="Thioredoxin-like"/>
    <property type="match status" value="1"/>
</dbReference>
<accession>A0A6J6RNZ7</accession>
<organism evidence="1">
    <name type="scientific">freshwater metagenome</name>
    <dbReference type="NCBI Taxonomy" id="449393"/>
    <lineage>
        <taxon>unclassified sequences</taxon>
        <taxon>metagenomes</taxon>
        <taxon>ecological metagenomes</taxon>
    </lineage>
</organism>
<evidence type="ECO:0000313" key="2">
    <source>
        <dbReference type="EMBL" id="CAB4741938.1"/>
    </source>
</evidence>
<dbReference type="Pfam" id="PF22234">
    <property type="entry name" value="Rv2466c-like"/>
    <property type="match status" value="1"/>
</dbReference>
<dbReference type="InterPro" id="IPR036249">
    <property type="entry name" value="Thioredoxin-like_sf"/>
</dbReference>
<dbReference type="Gene3D" id="3.40.30.10">
    <property type="entry name" value="Glutaredoxin"/>
    <property type="match status" value="1"/>
</dbReference>
<reference evidence="1" key="1">
    <citation type="submission" date="2020-05" db="EMBL/GenBank/DDBJ databases">
        <authorList>
            <person name="Chiriac C."/>
            <person name="Salcher M."/>
            <person name="Ghai R."/>
            <person name="Kavagutti S V."/>
        </authorList>
    </citation>
    <scope>NUCLEOTIDE SEQUENCE</scope>
</reference>
<gene>
    <name evidence="1" type="ORF">UFOPK2602_01957</name>
    <name evidence="2" type="ORF">UFOPK2806_00441</name>
</gene>
<dbReference type="EMBL" id="CAEZYY010000003">
    <property type="protein sequence ID" value="CAB4741938.1"/>
    <property type="molecule type" value="Genomic_DNA"/>
</dbReference>
<dbReference type="InterPro" id="IPR053977">
    <property type="entry name" value="Rv2466c-like"/>
</dbReference>
<sequence length="228" mass="25959">MSEPYDVEFFWDPVCPWAWLTSRWVAEVAALRGLRVDWRFISLRLLNKDKDYERDFPAGYVAGHTSGLKLLRVAAAIRHAGDRDRMGTLYTQFGGDIHVLDRRTEMTDHWEAGFPEYLRAVGIEDEFLHAANDERWDEILQAETDEALARTGKDVGTPIISFRRDGDLHSFFGPVMSRVPRGDDALRLWDAVWEVATYPGMAELKRSIRERPQFEGSLDGPSSGLASA</sequence>
<dbReference type="EMBL" id="CAEZXX010000170">
    <property type="protein sequence ID" value="CAB4724224.1"/>
    <property type="molecule type" value="Genomic_DNA"/>
</dbReference>
<proteinExistence type="predicted"/>
<protein>
    <submittedName>
        <fullName evidence="1">Unannotated protein</fullName>
    </submittedName>
</protein>